<dbReference type="KEGG" id="cle:Clole_1764"/>
<keyword evidence="2" id="KW-1185">Reference proteome</keyword>
<dbReference type="AlphaFoldDB" id="F2JMG9"/>
<dbReference type="STRING" id="642492.Clole_1764"/>
<evidence type="ECO:0000313" key="2">
    <source>
        <dbReference type="Proteomes" id="UP000008467"/>
    </source>
</evidence>
<proteinExistence type="predicted"/>
<dbReference type="Proteomes" id="UP000008467">
    <property type="component" value="Chromosome"/>
</dbReference>
<protein>
    <submittedName>
        <fullName evidence="1">Uncharacterized protein</fullName>
    </submittedName>
</protein>
<evidence type="ECO:0000313" key="1">
    <source>
        <dbReference type="EMBL" id="ADZ83487.1"/>
    </source>
</evidence>
<dbReference type="RefSeq" id="WP_013656784.1">
    <property type="nucleotide sequence ID" value="NC_015275.1"/>
</dbReference>
<reference evidence="1 2" key="1">
    <citation type="journal article" date="2011" name="J. Bacteriol.">
        <title>Complete genome sequence of the cellulose-degrading bacterium Cellulosilyticum lentocellum.</title>
        <authorList>
            <consortium name="US DOE Joint Genome Institute"/>
            <person name="Miller D.A."/>
            <person name="Suen G."/>
            <person name="Bruce D."/>
            <person name="Copeland A."/>
            <person name="Cheng J.F."/>
            <person name="Detter C."/>
            <person name="Goodwin L.A."/>
            <person name="Han C.S."/>
            <person name="Hauser L.J."/>
            <person name="Land M.L."/>
            <person name="Lapidus A."/>
            <person name="Lucas S."/>
            <person name="Meincke L."/>
            <person name="Pitluck S."/>
            <person name="Tapia R."/>
            <person name="Teshima H."/>
            <person name="Woyke T."/>
            <person name="Fox B.G."/>
            <person name="Angert E.R."/>
            <person name="Currie C.R."/>
        </authorList>
    </citation>
    <scope>NUCLEOTIDE SEQUENCE [LARGE SCALE GENOMIC DNA]</scope>
    <source>
        <strain evidence="2">ATCC 49066 / DSM 5427 / NCIMB 11756 / RHM5</strain>
    </source>
</reference>
<dbReference type="EMBL" id="CP002582">
    <property type="protein sequence ID" value="ADZ83487.1"/>
    <property type="molecule type" value="Genomic_DNA"/>
</dbReference>
<sequence length="102" mass="11488">MVNKVKIYDEEYHYLGAVQNDGLIGLVGVFQEIYAKEEEKQANTVASGMLQGITKEATEIVKGNTSCLSSKVIKVEDSLIKIVFFYIEWMNMSGVMDNIERC</sequence>
<dbReference type="HOGENOM" id="CLU_2272351_0_0_9"/>
<organism evidence="1 2">
    <name type="scientific">Cellulosilyticum lentocellum (strain ATCC 49066 / DSM 5427 / NCIMB 11756 / RHM5)</name>
    <name type="common">Clostridium lentocellum</name>
    <dbReference type="NCBI Taxonomy" id="642492"/>
    <lineage>
        <taxon>Bacteria</taxon>
        <taxon>Bacillati</taxon>
        <taxon>Bacillota</taxon>
        <taxon>Clostridia</taxon>
        <taxon>Lachnospirales</taxon>
        <taxon>Cellulosilyticaceae</taxon>
        <taxon>Cellulosilyticum</taxon>
    </lineage>
</organism>
<name>F2JMG9_CELLD</name>
<accession>F2JMG9</accession>
<gene>
    <name evidence="1" type="ordered locus">Clole_1764</name>
</gene>